<reference evidence="9" key="1">
    <citation type="submission" date="2020-02" db="EMBL/GenBank/DDBJ databases">
        <authorList>
            <person name="Meier V. D."/>
        </authorList>
    </citation>
    <scope>NUCLEOTIDE SEQUENCE</scope>
    <source>
        <strain evidence="9">AVDCRST_MAG16</strain>
    </source>
</reference>
<evidence type="ECO:0000256" key="6">
    <source>
        <dbReference type="ARBA" id="ARBA00022840"/>
    </source>
</evidence>
<keyword evidence="3" id="KW-0808">Transferase</keyword>
<proteinExistence type="predicted"/>
<evidence type="ECO:0000256" key="1">
    <source>
        <dbReference type="ARBA" id="ARBA00012513"/>
    </source>
</evidence>
<evidence type="ECO:0000313" key="9">
    <source>
        <dbReference type="EMBL" id="CAA9361937.1"/>
    </source>
</evidence>
<dbReference type="InterPro" id="IPR011009">
    <property type="entry name" value="Kinase-like_dom_sf"/>
</dbReference>
<dbReference type="PANTHER" id="PTHR43289:SF6">
    <property type="entry name" value="SERINE_THREONINE-PROTEIN KINASE NEKL-3"/>
    <property type="match status" value="1"/>
</dbReference>
<dbReference type="EC" id="2.7.11.1" evidence="1"/>
<evidence type="ECO:0000256" key="2">
    <source>
        <dbReference type="ARBA" id="ARBA00022527"/>
    </source>
</evidence>
<evidence type="ECO:0000256" key="7">
    <source>
        <dbReference type="SAM" id="MobiDB-lite"/>
    </source>
</evidence>
<dbReference type="GO" id="GO:0005524">
    <property type="term" value="F:ATP binding"/>
    <property type="evidence" value="ECO:0007669"/>
    <property type="project" value="UniProtKB-KW"/>
</dbReference>
<gene>
    <name evidence="9" type="ORF">AVDCRST_MAG16-3148</name>
</gene>
<dbReference type="Gene3D" id="1.10.510.10">
    <property type="entry name" value="Transferase(Phosphotransferase) domain 1"/>
    <property type="match status" value="1"/>
</dbReference>
<dbReference type="EMBL" id="CADCUE010000291">
    <property type="protein sequence ID" value="CAA9361937.1"/>
    <property type="molecule type" value="Genomic_DNA"/>
</dbReference>
<dbReference type="PROSITE" id="PS50011">
    <property type="entry name" value="PROTEIN_KINASE_DOM"/>
    <property type="match status" value="1"/>
</dbReference>
<feature type="region of interest" description="Disordered" evidence="7">
    <location>
        <begin position="236"/>
        <end position="264"/>
    </location>
</feature>
<feature type="region of interest" description="Disordered" evidence="7">
    <location>
        <begin position="387"/>
        <end position="414"/>
    </location>
</feature>
<keyword evidence="5" id="KW-0418">Kinase</keyword>
<keyword evidence="2" id="KW-0723">Serine/threonine-protein kinase</keyword>
<feature type="region of interest" description="Disordered" evidence="7">
    <location>
        <begin position="1"/>
        <end position="22"/>
    </location>
</feature>
<dbReference type="PANTHER" id="PTHR43289">
    <property type="entry name" value="MITOGEN-ACTIVATED PROTEIN KINASE KINASE KINASE 20-RELATED"/>
    <property type="match status" value="1"/>
</dbReference>
<keyword evidence="4" id="KW-0547">Nucleotide-binding</keyword>
<dbReference type="SMART" id="SM00220">
    <property type="entry name" value="S_TKc"/>
    <property type="match status" value="1"/>
</dbReference>
<keyword evidence="6" id="KW-0067">ATP-binding</keyword>
<feature type="domain" description="Protein kinase" evidence="8">
    <location>
        <begin position="35"/>
        <end position="336"/>
    </location>
</feature>
<evidence type="ECO:0000256" key="3">
    <source>
        <dbReference type="ARBA" id="ARBA00022679"/>
    </source>
</evidence>
<protein>
    <recommendedName>
        <fullName evidence="1">non-specific serine/threonine protein kinase</fullName>
        <ecNumber evidence="1">2.7.11.1</ecNumber>
    </recommendedName>
</protein>
<dbReference type="SUPFAM" id="SSF56112">
    <property type="entry name" value="Protein kinase-like (PK-like)"/>
    <property type="match status" value="1"/>
</dbReference>
<dbReference type="Pfam" id="PF00069">
    <property type="entry name" value="Pkinase"/>
    <property type="match status" value="1"/>
</dbReference>
<organism evidence="9">
    <name type="scientific">uncultured Frankineae bacterium</name>
    <dbReference type="NCBI Taxonomy" id="437475"/>
    <lineage>
        <taxon>Bacteria</taxon>
        <taxon>Bacillati</taxon>
        <taxon>Actinomycetota</taxon>
        <taxon>Actinomycetes</taxon>
        <taxon>Frankiales</taxon>
        <taxon>environmental samples</taxon>
    </lineage>
</organism>
<evidence type="ECO:0000256" key="5">
    <source>
        <dbReference type="ARBA" id="ARBA00022777"/>
    </source>
</evidence>
<feature type="compositionally biased region" description="Basic and acidic residues" evidence="7">
    <location>
        <begin position="392"/>
        <end position="404"/>
    </location>
</feature>
<name>A0A6J4MKL6_9ACTN</name>
<evidence type="ECO:0000256" key="4">
    <source>
        <dbReference type="ARBA" id="ARBA00022741"/>
    </source>
</evidence>
<sequence>MPPGLRRTQGGPVAPPPGTRGAAVLRDGDLLAARYRLVRPIASSTPGVHRSAQLWLASDEVLARPVAAKVLHAAGPDGATVTAPFLDAAVAAGAVSFPVLTRVYDAAVEQRPADGGPPVDVAYVISEWVDGTALTTVLERDGPFGPAEAVALTTALAEAVSVAHAGGLVHGRLHPGNVLLSRAGSVRLTDLAVAAALPDGRVAADRADDPGPVEADVRDLAALLYALLTARWPAAATPQPSGGVPGAPSLREGPNGRGKLVSPRQVRAGVPRALDLVVHRALDPVAARDAPALTTPAALSDACEAAVRADTPGRTPPVRRASTGLPAAVRRRLPLLAVLALLTAIGVASFSVGRTVGTVVTPPDSAAAGAGPGPSSPVPAAVPLDLTGVPVRDFDPDGDGRERPGSVPNAHDGDLSTAWVTERYDSADLGGLKDGVGLLVDLGAPTAVSRAELVLSSPGVSAELRAAPEPAATSEAYRVLARATATGDRLALVPPAGTRERYVLVWLTGLAADDGRFTAGIEELLFTG</sequence>
<dbReference type="InterPro" id="IPR000719">
    <property type="entry name" value="Prot_kinase_dom"/>
</dbReference>
<evidence type="ECO:0000259" key="8">
    <source>
        <dbReference type="PROSITE" id="PS50011"/>
    </source>
</evidence>
<dbReference type="Gene3D" id="3.30.200.20">
    <property type="entry name" value="Phosphorylase Kinase, domain 1"/>
    <property type="match status" value="1"/>
</dbReference>
<dbReference type="GO" id="GO:0004674">
    <property type="term" value="F:protein serine/threonine kinase activity"/>
    <property type="evidence" value="ECO:0007669"/>
    <property type="project" value="UniProtKB-KW"/>
</dbReference>
<accession>A0A6J4MKL6</accession>
<dbReference type="AlphaFoldDB" id="A0A6J4MKL6"/>